<evidence type="ECO:0000259" key="6">
    <source>
        <dbReference type="Pfam" id="PF00590"/>
    </source>
</evidence>
<gene>
    <name evidence="8" type="primary">cbiE</name>
    <name evidence="8" type="ORF">FAB82_08200</name>
</gene>
<keyword evidence="2" id="KW-0169">Cobalamin biosynthesis</keyword>
<reference evidence="8 9" key="2">
    <citation type="submission" date="2019-05" db="EMBL/GenBank/DDBJ databases">
        <title>Glycomyces buryatensis sp. nov.</title>
        <authorList>
            <person name="Nikitina E."/>
        </authorList>
    </citation>
    <scope>NUCLEOTIDE SEQUENCE [LARGE SCALE GENOMIC DNA]</scope>
    <source>
        <strain evidence="8 9">18</strain>
    </source>
</reference>
<dbReference type="AlphaFoldDB" id="A0A4S8QCH4"/>
<dbReference type="NCBIfam" id="TIGR02467">
    <property type="entry name" value="CbiE"/>
    <property type="match status" value="1"/>
</dbReference>
<dbReference type="InterPro" id="IPR029063">
    <property type="entry name" value="SAM-dependent_MTases_sf"/>
</dbReference>
<keyword evidence="5" id="KW-0949">S-adenosyl-L-methionine</keyword>
<dbReference type="PIRSF" id="PIRSF036428">
    <property type="entry name" value="CobL"/>
    <property type="match status" value="1"/>
</dbReference>
<dbReference type="PANTHER" id="PTHR43182:SF1">
    <property type="entry name" value="COBALT-PRECORRIN-7 C(5)-METHYLTRANSFERASE"/>
    <property type="match status" value="1"/>
</dbReference>
<dbReference type="InterPro" id="IPR014008">
    <property type="entry name" value="Cbl_synth_MTase_CbiT"/>
</dbReference>
<evidence type="ECO:0000313" key="9">
    <source>
        <dbReference type="Proteomes" id="UP000308760"/>
    </source>
</evidence>
<dbReference type="EMBL" id="STGY01000030">
    <property type="protein sequence ID" value="THV42068.1"/>
    <property type="molecule type" value="Genomic_DNA"/>
</dbReference>
<evidence type="ECO:0000256" key="1">
    <source>
        <dbReference type="ARBA" id="ARBA00004953"/>
    </source>
</evidence>
<dbReference type="InterPro" id="IPR014776">
    <property type="entry name" value="4pyrrole_Mease_sub2"/>
</dbReference>
<dbReference type="Proteomes" id="UP000308760">
    <property type="component" value="Unassembled WGS sequence"/>
</dbReference>
<accession>A0A4S8QCH4</accession>
<dbReference type="GO" id="GO:0008276">
    <property type="term" value="F:protein methyltransferase activity"/>
    <property type="evidence" value="ECO:0007669"/>
    <property type="project" value="InterPro"/>
</dbReference>
<dbReference type="InterPro" id="IPR006365">
    <property type="entry name" value="Cbl_synth_CobL"/>
</dbReference>
<evidence type="ECO:0000256" key="2">
    <source>
        <dbReference type="ARBA" id="ARBA00022573"/>
    </source>
</evidence>
<comment type="caution">
    <text evidence="8">The sequence shown here is derived from an EMBL/GenBank/DDBJ whole genome shotgun (WGS) entry which is preliminary data.</text>
</comment>
<dbReference type="InterPro" id="IPR041698">
    <property type="entry name" value="Methyltransf_25"/>
</dbReference>
<dbReference type="InterPro" id="IPR035996">
    <property type="entry name" value="4pyrrol_Methylase_sf"/>
</dbReference>
<evidence type="ECO:0000256" key="4">
    <source>
        <dbReference type="ARBA" id="ARBA00022679"/>
    </source>
</evidence>
<protein>
    <submittedName>
        <fullName evidence="8">Precorrin-6y C5,15-methyltransferase (Decarboxylating) subunit CbiE</fullName>
    </submittedName>
</protein>
<sequence length="428" mass="43795">MEAAVTCPTALPASASGDDRSPFTVTVIGVDPSGHLARPIPADVLAVAGGKRHLEAHSPAGIATIPIAGNLDAVIEAISAVPGPVAVLASGDPGWFGILRRLGEIDRPIEIHPAASSVAGAFARIGLTWEDALVVSAHGRDPRPAFATALHGAKVAILTDDRTTPAVIAQALLDSGCGPRRVVVAERLGHRDEAVTSYDLTEAAKRSFADPNVMLVLDETRNMNAEAAPSAAASPTALAHTRAATQWGRPVEDFEHRDGQITKPAVRAAALAALGPGPGRLLWDIGCGSGSAAVEAAALGAGVIALDRDAAQLERARANAAAFGVGIGTVHGAAPDALAKLPDPDAVLIGGGGPDLEPIIDLAASRCRDRIVIALATIERVAPAMRRLEAAGWRATAQLIEVSDLVPLGDGHRLAPRNPVLLVQGEHP</sequence>
<reference evidence="9" key="1">
    <citation type="submission" date="2019-04" db="EMBL/GenBank/DDBJ databases">
        <title>Nocardioides xinjiangensis sp. nov.</title>
        <authorList>
            <person name="Liu S."/>
        </authorList>
    </citation>
    <scope>NUCLEOTIDE SEQUENCE [LARGE SCALE GENOMIC DNA]</scope>
    <source>
        <strain evidence="9">18</strain>
    </source>
</reference>
<feature type="domain" description="Methyltransferase" evidence="7">
    <location>
        <begin position="284"/>
        <end position="337"/>
    </location>
</feature>
<evidence type="ECO:0000256" key="5">
    <source>
        <dbReference type="ARBA" id="ARBA00022691"/>
    </source>
</evidence>
<evidence type="ECO:0000313" key="8">
    <source>
        <dbReference type="EMBL" id="THV42068.1"/>
    </source>
</evidence>
<dbReference type="CDD" id="cd11644">
    <property type="entry name" value="Precorrin-6Y-MT"/>
    <property type="match status" value="1"/>
</dbReference>
<evidence type="ECO:0000259" key="7">
    <source>
        <dbReference type="Pfam" id="PF13649"/>
    </source>
</evidence>
<feature type="domain" description="Tetrapyrrole methylase" evidence="6">
    <location>
        <begin position="85"/>
        <end position="203"/>
    </location>
</feature>
<dbReference type="OrthoDB" id="9787825at2"/>
<dbReference type="PANTHER" id="PTHR43182">
    <property type="entry name" value="COBALT-PRECORRIN-6B C(15)-METHYLTRANSFERASE (DECARBOXYLATING)"/>
    <property type="match status" value="1"/>
</dbReference>
<dbReference type="InterPro" id="IPR012818">
    <property type="entry name" value="CbiE"/>
</dbReference>
<comment type="pathway">
    <text evidence="1">Cofactor biosynthesis; adenosylcobalamin biosynthesis.</text>
</comment>
<dbReference type="InterPro" id="IPR050714">
    <property type="entry name" value="Cobalamin_biosynth_MTase"/>
</dbReference>
<dbReference type="Gene3D" id="3.40.50.150">
    <property type="entry name" value="Vaccinia Virus protein VP39"/>
    <property type="match status" value="1"/>
</dbReference>
<dbReference type="SUPFAM" id="SSF53335">
    <property type="entry name" value="S-adenosyl-L-methionine-dependent methyltransferases"/>
    <property type="match status" value="1"/>
</dbReference>
<keyword evidence="9" id="KW-1185">Reference proteome</keyword>
<dbReference type="GO" id="GO:0032259">
    <property type="term" value="P:methylation"/>
    <property type="evidence" value="ECO:0007669"/>
    <property type="project" value="UniProtKB-KW"/>
</dbReference>
<proteinExistence type="predicted"/>
<organism evidence="8 9">
    <name type="scientific">Glycomyces buryatensis</name>
    <dbReference type="NCBI Taxonomy" id="2570927"/>
    <lineage>
        <taxon>Bacteria</taxon>
        <taxon>Bacillati</taxon>
        <taxon>Actinomycetota</taxon>
        <taxon>Actinomycetes</taxon>
        <taxon>Glycomycetales</taxon>
        <taxon>Glycomycetaceae</taxon>
        <taxon>Glycomyces</taxon>
    </lineage>
</organism>
<dbReference type="Pfam" id="PF13649">
    <property type="entry name" value="Methyltransf_25"/>
    <property type="match status" value="1"/>
</dbReference>
<dbReference type="InterPro" id="IPR000878">
    <property type="entry name" value="4pyrrol_Mease"/>
</dbReference>
<dbReference type="Gene3D" id="3.30.950.10">
    <property type="entry name" value="Methyltransferase, Cobalt-precorrin-4 Transmethylase, Domain 2"/>
    <property type="match status" value="1"/>
</dbReference>
<dbReference type="Pfam" id="PF00590">
    <property type="entry name" value="TP_methylase"/>
    <property type="match status" value="1"/>
</dbReference>
<evidence type="ECO:0000256" key="3">
    <source>
        <dbReference type="ARBA" id="ARBA00022603"/>
    </source>
</evidence>
<dbReference type="NCBIfam" id="TIGR02469">
    <property type="entry name" value="CbiT"/>
    <property type="match status" value="1"/>
</dbReference>
<keyword evidence="4 8" id="KW-0808">Transferase</keyword>
<name>A0A4S8QCH4_9ACTN</name>
<dbReference type="SUPFAM" id="SSF53790">
    <property type="entry name" value="Tetrapyrrole methylase"/>
    <property type="match status" value="1"/>
</dbReference>
<dbReference type="UniPathway" id="UPA00148"/>
<dbReference type="GO" id="GO:0009236">
    <property type="term" value="P:cobalamin biosynthetic process"/>
    <property type="evidence" value="ECO:0007669"/>
    <property type="project" value="UniProtKB-UniPathway"/>
</dbReference>
<keyword evidence="3 8" id="KW-0489">Methyltransferase</keyword>